<keyword evidence="1" id="KW-0862">Zinc</keyword>
<protein>
    <recommendedName>
        <fullName evidence="2">CCHC-type domain-containing protein</fullName>
    </recommendedName>
</protein>
<feature type="domain" description="CCHC-type" evidence="2">
    <location>
        <begin position="86"/>
        <end position="100"/>
    </location>
</feature>
<evidence type="ECO:0000256" key="1">
    <source>
        <dbReference type="PROSITE-ProRule" id="PRU00047"/>
    </source>
</evidence>
<sequence>MNAMSRDIGQVFEGIRGEYDAIRNQILLMDPLPTVAKTNSMISDVEKRRLVHGSILDIIENTMMQTRQFTPGRTGFRKKEDKFHLKCDHCGRVGHIKNECFKLVGYPEKC</sequence>
<dbReference type="AlphaFoldDB" id="A0AAV3PCJ2"/>
<dbReference type="GO" id="GO:0008270">
    <property type="term" value="F:zinc ion binding"/>
    <property type="evidence" value="ECO:0007669"/>
    <property type="project" value="UniProtKB-KW"/>
</dbReference>
<proteinExistence type="predicted"/>
<dbReference type="PANTHER" id="PTHR34222:SF99">
    <property type="entry name" value="PROTEIN, PUTATIVE-RELATED"/>
    <property type="match status" value="1"/>
</dbReference>
<dbReference type="InterPro" id="IPR001878">
    <property type="entry name" value="Znf_CCHC"/>
</dbReference>
<dbReference type="SUPFAM" id="SSF57756">
    <property type="entry name" value="Retrovirus zinc finger-like domains"/>
    <property type="match status" value="1"/>
</dbReference>
<dbReference type="Proteomes" id="UP001454036">
    <property type="component" value="Unassembled WGS sequence"/>
</dbReference>
<evidence type="ECO:0000313" key="3">
    <source>
        <dbReference type="EMBL" id="GAA0148813.1"/>
    </source>
</evidence>
<evidence type="ECO:0000259" key="2">
    <source>
        <dbReference type="PROSITE" id="PS50158"/>
    </source>
</evidence>
<dbReference type="PANTHER" id="PTHR34222">
    <property type="entry name" value="GAG_PRE-INTEGRS DOMAIN-CONTAINING PROTEIN"/>
    <property type="match status" value="1"/>
</dbReference>
<keyword evidence="1" id="KW-0479">Metal-binding</keyword>
<evidence type="ECO:0000313" key="4">
    <source>
        <dbReference type="Proteomes" id="UP001454036"/>
    </source>
</evidence>
<dbReference type="GO" id="GO:0003676">
    <property type="term" value="F:nucleic acid binding"/>
    <property type="evidence" value="ECO:0007669"/>
    <property type="project" value="InterPro"/>
</dbReference>
<accession>A0AAV3PCJ2</accession>
<name>A0AAV3PCJ2_LITER</name>
<comment type="caution">
    <text evidence="3">The sequence shown here is derived from an EMBL/GenBank/DDBJ whole genome shotgun (WGS) entry which is preliminary data.</text>
</comment>
<dbReference type="InterPro" id="IPR036875">
    <property type="entry name" value="Znf_CCHC_sf"/>
</dbReference>
<organism evidence="3 4">
    <name type="scientific">Lithospermum erythrorhizon</name>
    <name type="common">Purple gromwell</name>
    <name type="synonym">Lithospermum officinale var. erythrorhizon</name>
    <dbReference type="NCBI Taxonomy" id="34254"/>
    <lineage>
        <taxon>Eukaryota</taxon>
        <taxon>Viridiplantae</taxon>
        <taxon>Streptophyta</taxon>
        <taxon>Embryophyta</taxon>
        <taxon>Tracheophyta</taxon>
        <taxon>Spermatophyta</taxon>
        <taxon>Magnoliopsida</taxon>
        <taxon>eudicotyledons</taxon>
        <taxon>Gunneridae</taxon>
        <taxon>Pentapetalae</taxon>
        <taxon>asterids</taxon>
        <taxon>lamiids</taxon>
        <taxon>Boraginales</taxon>
        <taxon>Boraginaceae</taxon>
        <taxon>Boraginoideae</taxon>
        <taxon>Lithospermeae</taxon>
        <taxon>Lithospermum</taxon>
    </lineage>
</organism>
<keyword evidence="1" id="KW-0863">Zinc-finger</keyword>
<dbReference type="PROSITE" id="PS50158">
    <property type="entry name" value="ZF_CCHC"/>
    <property type="match status" value="1"/>
</dbReference>
<keyword evidence="4" id="KW-1185">Reference proteome</keyword>
<dbReference type="EMBL" id="BAABME010017113">
    <property type="protein sequence ID" value="GAA0148813.1"/>
    <property type="molecule type" value="Genomic_DNA"/>
</dbReference>
<gene>
    <name evidence="3" type="ORF">LIER_36805</name>
</gene>
<reference evidence="3 4" key="1">
    <citation type="submission" date="2024-01" db="EMBL/GenBank/DDBJ databases">
        <title>The complete chloroplast genome sequence of Lithospermum erythrorhizon: insights into the phylogenetic relationship among Boraginaceae species and the maternal lineages of purple gromwells.</title>
        <authorList>
            <person name="Okada T."/>
            <person name="Watanabe K."/>
        </authorList>
    </citation>
    <scope>NUCLEOTIDE SEQUENCE [LARGE SCALE GENOMIC DNA]</scope>
</reference>